<dbReference type="OrthoDB" id="9766854at2"/>
<proteinExistence type="predicted"/>
<keyword evidence="1" id="KW-1133">Transmembrane helix</keyword>
<reference evidence="3" key="1">
    <citation type="submission" date="2017-02" db="EMBL/GenBank/DDBJ databases">
        <authorList>
            <person name="Dridi B."/>
        </authorList>
    </citation>
    <scope>NUCLEOTIDE SEQUENCE [LARGE SCALE GENOMIC DNA]</scope>
    <source>
        <strain evidence="3">bH819</strain>
    </source>
</reference>
<keyword evidence="1" id="KW-0472">Membrane</keyword>
<feature type="transmembrane region" description="Helical" evidence="1">
    <location>
        <begin position="153"/>
        <end position="176"/>
    </location>
</feature>
<keyword evidence="1" id="KW-0812">Transmembrane</keyword>
<evidence type="ECO:0000256" key="1">
    <source>
        <dbReference type="SAM" id="Phobius"/>
    </source>
</evidence>
<gene>
    <name evidence="2" type="ORF">FM121_04330</name>
</gene>
<dbReference type="EMBL" id="FWFD01000008">
    <property type="protein sequence ID" value="SLM85300.1"/>
    <property type="molecule type" value="Genomic_DNA"/>
</dbReference>
<keyword evidence="3" id="KW-1185">Reference proteome</keyword>
<dbReference type="Gene3D" id="1.10.1760.20">
    <property type="match status" value="1"/>
</dbReference>
<name>A0A1X6WM01_9ENTE</name>
<organism evidence="2 3">
    <name type="scientific">Vagococcus fluvialis bH819</name>
    <dbReference type="NCBI Taxonomy" id="1255619"/>
    <lineage>
        <taxon>Bacteria</taxon>
        <taxon>Bacillati</taxon>
        <taxon>Bacillota</taxon>
        <taxon>Bacilli</taxon>
        <taxon>Lactobacillales</taxon>
        <taxon>Enterococcaceae</taxon>
        <taxon>Vagococcus</taxon>
    </lineage>
</organism>
<dbReference type="AlphaFoldDB" id="A0A1X6WM01"/>
<feature type="transmembrane region" description="Helical" evidence="1">
    <location>
        <begin position="12"/>
        <end position="30"/>
    </location>
</feature>
<protein>
    <submittedName>
        <fullName evidence="2">Substrate-specific component STY3230 of queuosine-regulated ECF transporter</fullName>
    </submittedName>
</protein>
<feature type="transmembrane region" description="Helical" evidence="1">
    <location>
        <begin position="75"/>
        <end position="92"/>
    </location>
</feature>
<dbReference type="RefSeq" id="WP_086950938.1">
    <property type="nucleotide sequence ID" value="NZ_FWFD01000008.1"/>
</dbReference>
<evidence type="ECO:0000313" key="2">
    <source>
        <dbReference type="EMBL" id="SLM85300.1"/>
    </source>
</evidence>
<feature type="transmembrane region" description="Helical" evidence="1">
    <location>
        <begin position="104"/>
        <end position="126"/>
    </location>
</feature>
<evidence type="ECO:0000313" key="3">
    <source>
        <dbReference type="Proteomes" id="UP000195918"/>
    </source>
</evidence>
<dbReference type="Proteomes" id="UP000195918">
    <property type="component" value="Unassembled WGS sequence"/>
</dbReference>
<sequence length="199" mass="21112">MFSKIKQDFNSMTILLIPIGVAINFIGGQINGALKLPLHLDTIGTILSSILAGPWVGISTALAGKLVSMITSPGYFAFILVSLGLATAVGIFSKKGYFTSIPKALLAMLITGLLVAIIGSFVRITFYGGITGDGSSLIIATLLANGQEMVKSIFGVVFVSNLADKSLSIILSLLVIRSMPDRLLIKYPCGQIYIKSRKK</sequence>
<accession>A0A1X6WM01</accession>